<organism evidence="4 5">
    <name type="scientific">Siminovitchia terrae</name>
    <name type="common">Bacillus terrae</name>
    <dbReference type="NCBI Taxonomy" id="1914933"/>
    <lineage>
        <taxon>Bacteria</taxon>
        <taxon>Bacillati</taxon>
        <taxon>Bacillota</taxon>
        <taxon>Bacilli</taxon>
        <taxon>Bacillales</taxon>
        <taxon>Bacillaceae</taxon>
        <taxon>Siminovitchia</taxon>
    </lineage>
</organism>
<comment type="caution">
    <text evidence="4">The sequence shown here is derived from an EMBL/GenBank/DDBJ whole genome shotgun (WGS) entry which is preliminary data.</text>
</comment>
<evidence type="ECO:0000313" key="4">
    <source>
        <dbReference type="EMBL" id="RST60214.1"/>
    </source>
</evidence>
<dbReference type="Proteomes" id="UP000287296">
    <property type="component" value="Unassembled WGS sequence"/>
</dbReference>
<proteinExistence type="predicted"/>
<dbReference type="PROSITE" id="PS51186">
    <property type="entry name" value="GNAT"/>
    <property type="match status" value="1"/>
</dbReference>
<protein>
    <submittedName>
        <fullName evidence="4">N-acetyltransferase</fullName>
    </submittedName>
</protein>
<evidence type="ECO:0000256" key="2">
    <source>
        <dbReference type="ARBA" id="ARBA00023315"/>
    </source>
</evidence>
<evidence type="ECO:0000259" key="3">
    <source>
        <dbReference type="PROSITE" id="PS51186"/>
    </source>
</evidence>
<dbReference type="EMBL" id="QYTW02000006">
    <property type="protein sequence ID" value="RST60214.1"/>
    <property type="molecule type" value="Genomic_DNA"/>
</dbReference>
<sequence>MRVEIRLYNPNDEVGWIRCRVLAFLDTAYFDNVLIKKEKYQNPAIELVAIHNDQVVGLLDIEYEKEEKTVCTKGNGLGGMIWHIATHPDYQRMGIGSKLLEKAEKIAEEEGLDYLEAWTRDDQWVNKWYEKNGFDKAYSYLHVYLEGGNELEKVMRPNNESEFQIIQAFAHYSGSEQGYVKSKFNRVHECNCYEKNLK</sequence>
<dbReference type="PANTHER" id="PTHR42919">
    <property type="entry name" value="N-ALPHA-ACETYLTRANSFERASE"/>
    <property type="match status" value="1"/>
</dbReference>
<dbReference type="RefSeq" id="WP_120117281.1">
    <property type="nucleotide sequence ID" value="NZ_QYTW02000006.1"/>
</dbReference>
<dbReference type="Pfam" id="PF00583">
    <property type="entry name" value="Acetyltransf_1"/>
    <property type="match status" value="1"/>
</dbReference>
<dbReference type="InterPro" id="IPR016181">
    <property type="entry name" value="Acyl_CoA_acyltransferase"/>
</dbReference>
<dbReference type="PANTHER" id="PTHR42919:SF8">
    <property type="entry name" value="N-ALPHA-ACETYLTRANSFERASE 50"/>
    <property type="match status" value="1"/>
</dbReference>
<name>A0A429X9W7_SIMTE</name>
<evidence type="ECO:0000256" key="1">
    <source>
        <dbReference type="ARBA" id="ARBA00022679"/>
    </source>
</evidence>
<keyword evidence="1 4" id="KW-0808">Transferase</keyword>
<dbReference type="GO" id="GO:0016747">
    <property type="term" value="F:acyltransferase activity, transferring groups other than amino-acyl groups"/>
    <property type="evidence" value="ECO:0007669"/>
    <property type="project" value="InterPro"/>
</dbReference>
<evidence type="ECO:0000313" key="5">
    <source>
        <dbReference type="Proteomes" id="UP000287296"/>
    </source>
</evidence>
<dbReference type="InterPro" id="IPR000182">
    <property type="entry name" value="GNAT_dom"/>
</dbReference>
<feature type="domain" description="N-acetyltransferase" evidence="3">
    <location>
        <begin position="3"/>
        <end position="160"/>
    </location>
</feature>
<dbReference type="InterPro" id="IPR051556">
    <property type="entry name" value="N-term/lysine_N-AcTrnsfr"/>
</dbReference>
<dbReference type="Gene3D" id="3.40.630.30">
    <property type="match status" value="1"/>
</dbReference>
<keyword evidence="2" id="KW-0012">Acyltransferase</keyword>
<dbReference type="SUPFAM" id="SSF55729">
    <property type="entry name" value="Acyl-CoA N-acyltransferases (Nat)"/>
    <property type="match status" value="1"/>
</dbReference>
<gene>
    <name evidence="4" type="ORF">D5F11_008675</name>
</gene>
<dbReference type="AlphaFoldDB" id="A0A429X9W7"/>
<dbReference type="CDD" id="cd04301">
    <property type="entry name" value="NAT_SF"/>
    <property type="match status" value="1"/>
</dbReference>
<accession>A0A429X9W7</accession>
<dbReference type="OrthoDB" id="1821130at2"/>
<reference evidence="4 5" key="1">
    <citation type="submission" date="2018-12" db="EMBL/GenBank/DDBJ databases">
        <authorList>
            <person name="Sun L."/>
            <person name="Chen Z."/>
        </authorList>
    </citation>
    <scope>NUCLEOTIDE SEQUENCE [LARGE SCALE GENOMIC DNA]</scope>
    <source>
        <strain evidence="4 5">LMG 29736</strain>
    </source>
</reference>